<dbReference type="RefSeq" id="WP_132168102.1">
    <property type="nucleotide sequence ID" value="NZ_SMKX01000039.1"/>
</dbReference>
<evidence type="ECO:0000313" key="2">
    <source>
        <dbReference type="Proteomes" id="UP000295124"/>
    </source>
</evidence>
<reference evidence="1 2" key="1">
    <citation type="submission" date="2019-03" db="EMBL/GenBank/DDBJ databases">
        <title>Draft genome sequences of novel Actinobacteria.</title>
        <authorList>
            <person name="Sahin N."/>
            <person name="Ay H."/>
            <person name="Saygin H."/>
        </authorList>
    </citation>
    <scope>NUCLEOTIDE SEQUENCE [LARGE SCALE GENOMIC DNA]</scope>
    <source>
        <strain evidence="1 2">JCM 13523</strain>
    </source>
</reference>
<name>A0A4R4ZMK9_9ACTN</name>
<dbReference type="AlphaFoldDB" id="A0A4R4ZMK9"/>
<organism evidence="1 2">
    <name type="scientific">Kribbella antibiotica</name>
    <dbReference type="NCBI Taxonomy" id="190195"/>
    <lineage>
        <taxon>Bacteria</taxon>
        <taxon>Bacillati</taxon>
        <taxon>Actinomycetota</taxon>
        <taxon>Actinomycetes</taxon>
        <taxon>Propionibacteriales</taxon>
        <taxon>Kribbellaceae</taxon>
        <taxon>Kribbella</taxon>
    </lineage>
</organism>
<evidence type="ECO:0000313" key="1">
    <source>
        <dbReference type="EMBL" id="TDD59154.1"/>
    </source>
</evidence>
<protein>
    <submittedName>
        <fullName evidence="1">Uncharacterized protein</fullName>
    </submittedName>
</protein>
<accession>A0A4R4ZMK9</accession>
<dbReference type="Proteomes" id="UP000295124">
    <property type="component" value="Unassembled WGS sequence"/>
</dbReference>
<keyword evidence="2" id="KW-1185">Reference proteome</keyword>
<dbReference type="EMBL" id="SMKX01000039">
    <property type="protein sequence ID" value="TDD59154.1"/>
    <property type="molecule type" value="Genomic_DNA"/>
</dbReference>
<dbReference type="OrthoDB" id="4567835at2"/>
<sequence>MQAFNNGIRAPFKIFYGHDPNKLHRWRIKLDCGSVEECLTYGEPPNKCPMRDTLTGVPLPLGQRLCKSHAAGPAPYRTIDDWLERSEVIFPPDPVEPKYDLAPGIWQLMRKDYERTVAYWTVKLSCSHQTKVVTDLGWRPGDEPRTTAERQREMLEENEADRLLNPEPDVEEQMIRDHLRRMLNDGWPSPSPEAQCSTCSYARWIVGYQSLDWLVPRPKPPNPRPPKRELLTNRLNKLEADAAELRRELEQLP</sequence>
<comment type="caution">
    <text evidence="1">The sequence shown here is derived from an EMBL/GenBank/DDBJ whole genome shotgun (WGS) entry which is preliminary data.</text>
</comment>
<proteinExistence type="predicted"/>
<gene>
    <name evidence="1" type="ORF">E1263_15970</name>
</gene>